<protein>
    <submittedName>
        <fullName evidence="3">Uncharacterized protein</fullName>
    </submittedName>
</protein>
<keyword evidence="2" id="KW-0812">Transmembrane</keyword>
<name>D1AGN7_SEBTE</name>
<proteinExistence type="predicted"/>
<dbReference type="RefSeq" id="WP_012863332.1">
    <property type="nucleotide sequence ID" value="NC_013517.1"/>
</dbReference>
<dbReference type="Proteomes" id="UP000000845">
    <property type="component" value="Chromosome"/>
</dbReference>
<feature type="coiled-coil region" evidence="1">
    <location>
        <begin position="79"/>
        <end position="120"/>
    </location>
</feature>
<gene>
    <name evidence="3" type="ordered locus">Sterm_3924</name>
</gene>
<keyword evidence="2" id="KW-0472">Membrane</keyword>
<dbReference type="EMBL" id="CP001739">
    <property type="protein sequence ID" value="ACZ10757.1"/>
    <property type="molecule type" value="Genomic_DNA"/>
</dbReference>
<dbReference type="KEGG" id="str:Sterm_3924"/>
<evidence type="ECO:0000313" key="3">
    <source>
        <dbReference type="EMBL" id="ACZ10757.1"/>
    </source>
</evidence>
<evidence type="ECO:0000313" key="4">
    <source>
        <dbReference type="Proteomes" id="UP000000845"/>
    </source>
</evidence>
<dbReference type="HOGENOM" id="CLU_1634226_0_0_0"/>
<reference evidence="3 4" key="2">
    <citation type="journal article" date="2010" name="Stand. Genomic Sci.">
        <title>Complete genome sequence of Sebaldella termitidis type strain (NCTC 11300).</title>
        <authorList>
            <person name="Harmon-Smith M."/>
            <person name="Celia L."/>
            <person name="Chertkov O."/>
            <person name="Lapidus A."/>
            <person name="Copeland A."/>
            <person name="Glavina Del Rio T."/>
            <person name="Nolan M."/>
            <person name="Lucas S."/>
            <person name="Tice H."/>
            <person name="Cheng J.F."/>
            <person name="Han C."/>
            <person name="Detter J.C."/>
            <person name="Bruce D."/>
            <person name="Goodwin L."/>
            <person name="Pitluck S."/>
            <person name="Pati A."/>
            <person name="Liolios K."/>
            <person name="Ivanova N."/>
            <person name="Mavromatis K."/>
            <person name="Mikhailova N."/>
            <person name="Chen A."/>
            <person name="Palaniappan K."/>
            <person name="Land M."/>
            <person name="Hauser L."/>
            <person name="Chang Y.J."/>
            <person name="Jeffries C.D."/>
            <person name="Brettin T."/>
            <person name="Goker M."/>
            <person name="Beck B."/>
            <person name="Bristow J."/>
            <person name="Eisen J.A."/>
            <person name="Markowitz V."/>
            <person name="Hugenholtz P."/>
            <person name="Kyrpides N.C."/>
            <person name="Klenk H.P."/>
            <person name="Chen F."/>
        </authorList>
    </citation>
    <scope>NUCLEOTIDE SEQUENCE [LARGE SCALE GENOMIC DNA]</scope>
    <source>
        <strain evidence="4">ATCC 33386 / NCTC 11300</strain>
    </source>
</reference>
<accession>D1AGN7</accession>
<evidence type="ECO:0000256" key="1">
    <source>
        <dbReference type="SAM" id="Coils"/>
    </source>
</evidence>
<keyword evidence="4" id="KW-1185">Reference proteome</keyword>
<evidence type="ECO:0000256" key="2">
    <source>
        <dbReference type="SAM" id="Phobius"/>
    </source>
</evidence>
<dbReference type="AlphaFoldDB" id="D1AGN7"/>
<keyword evidence="1" id="KW-0175">Coiled coil</keyword>
<feature type="transmembrane region" description="Helical" evidence="2">
    <location>
        <begin position="140"/>
        <end position="159"/>
    </location>
</feature>
<reference evidence="4" key="1">
    <citation type="submission" date="2009-09" db="EMBL/GenBank/DDBJ databases">
        <title>The complete chromosome of Sebaldella termitidis ATCC 33386.</title>
        <authorList>
            <consortium name="US DOE Joint Genome Institute (JGI-PGF)"/>
            <person name="Lucas S."/>
            <person name="Copeland A."/>
            <person name="Lapidus A."/>
            <person name="Glavina del Rio T."/>
            <person name="Dalin E."/>
            <person name="Tice H."/>
            <person name="Bruce D."/>
            <person name="Goodwin L."/>
            <person name="Pitluck S."/>
            <person name="Kyrpides N."/>
            <person name="Mavromatis K."/>
            <person name="Ivanova N."/>
            <person name="Mikhailova N."/>
            <person name="Sims D."/>
            <person name="Meincke L."/>
            <person name="Brettin T."/>
            <person name="Detter J.C."/>
            <person name="Han C."/>
            <person name="Larimer F."/>
            <person name="Land M."/>
            <person name="Hauser L."/>
            <person name="Markowitz V."/>
            <person name="Cheng J.F."/>
            <person name="Hugenholtz P."/>
            <person name="Woyke T."/>
            <person name="Wu D."/>
            <person name="Eisen J.A."/>
        </authorList>
    </citation>
    <scope>NUCLEOTIDE SEQUENCE [LARGE SCALE GENOMIC DNA]</scope>
    <source>
        <strain evidence="4">ATCC 33386 / NCTC 11300</strain>
    </source>
</reference>
<sequence length="162" mass="19107">MDKHLEEFLINLKDDKTKEKIRQYMESNPEERLLIESELGFYDSPIHTFPETSKFELPIANDESLKNIYEDHQRHLKSYDDINEQLQISKESREILKEQLAKMEKQIFELTDTNAKLKVQIFEVRKSSNEAKKESNFSKILAILSIIISILIAVIPRILNTR</sequence>
<keyword evidence="2" id="KW-1133">Transmembrane helix</keyword>
<organism evidence="3 4">
    <name type="scientific">Sebaldella termitidis (strain ATCC 33386 / NCTC 11300)</name>
    <dbReference type="NCBI Taxonomy" id="526218"/>
    <lineage>
        <taxon>Bacteria</taxon>
        <taxon>Fusobacteriati</taxon>
        <taxon>Fusobacteriota</taxon>
        <taxon>Fusobacteriia</taxon>
        <taxon>Fusobacteriales</taxon>
        <taxon>Leptotrichiaceae</taxon>
        <taxon>Sebaldella</taxon>
    </lineage>
</organism>